<keyword evidence="2" id="KW-1185">Reference proteome</keyword>
<protein>
    <submittedName>
        <fullName evidence="1">Uncharacterized protein</fullName>
    </submittedName>
</protein>
<evidence type="ECO:0000313" key="2">
    <source>
        <dbReference type="Proteomes" id="UP001497535"/>
    </source>
</evidence>
<proteinExistence type="predicted"/>
<sequence length="82" mass="8959">MAELHDIICVYFLKINITTILAALNNFYQYNAFVSIVNGVIHAGLTGLDVVLCAGFACGPASIFHVRTVDLFFLIVLVLITI</sequence>
<dbReference type="Proteomes" id="UP001497535">
    <property type="component" value="Unassembled WGS sequence"/>
</dbReference>
<evidence type="ECO:0000313" key="1">
    <source>
        <dbReference type="EMBL" id="CAK5032732.1"/>
    </source>
</evidence>
<organism evidence="1 2">
    <name type="scientific">Meloidogyne enterolobii</name>
    <name type="common">Root-knot nematode worm</name>
    <name type="synonym">Meloidogyne mayaguensis</name>
    <dbReference type="NCBI Taxonomy" id="390850"/>
    <lineage>
        <taxon>Eukaryota</taxon>
        <taxon>Metazoa</taxon>
        <taxon>Ecdysozoa</taxon>
        <taxon>Nematoda</taxon>
        <taxon>Chromadorea</taxon>
        <taxon>Rhabditida</taxon>
        <taxon>Tylenchina</taxon>
        <taxon>Tylenchomorpha</taxon>
        <taxon>Tylenchoidea</taxon>
        <taxon>Meloidogynidae</taxon>
        <taxon>Meloidogyninae</taxon>
        <taxon>Meloidogyne</taxon>
    </lineage>
</organism>
<dbReference type="EMBL" id="CAVMJV010000006">
    <property type="protein sequence ID" value="CAK5032732.1"/>
    <property type="molecule type" value="Genomic_DNA"/>
</dbReference>
<comment type="caution">
    <text evidence="1">The sequence shown here is derived from an EMBL/GenBank/DDBJ whole genome shotgun (WGS) entry which is preliminary data.</text>
</comment>
<name>A0ACB0Y581_MELEN</name>
<reference evidence="1" key="1">
    <citation type="submission" date="2023-11" db="EMBL/GenBank/DDBJ databases">
        <authorList>
            <person name="Poullet M."/>
        </authorList>
    </citation>
    <scope>NUCLEOTIDE SEQUENCE</scope>
    <source>
        <strain evidence="1">E1834</strain>
    </source>
</reference>
<gene>
    <name evidence="1" type="ORF">MENTE1834_LOCUS7932</name>
</gene>
<accession>A0ACB0Y581</accession>